<dbReference type="AlphaFoldDB" id="B0MYH6"/>
<dbReference type="Proteomes" id="UP000005819">
    <property type="component" value="Unassembled WGS sequence"/>
</dbReference>
<gene>
    <name evidence="2" type="ORF">ALIPUT_02084</name>
</gene>
<evidence type="ECO:0000313" key="2">
    <source>
        <dbReference type="EMBL" id="EDS02554.1"/>
    </source>
</evidence>
<feature type="signal peptide" evidence="1">
    <location>
        <begin position="1"/>
        <end position="21"/>
    </location>
</feature>
<proteinExistence type="predicted"/>
<reference evidence="2" key="1">
    <citation type="submission" date="2007-10" db="EMBL/GenBank/DDBJ databases">
        <authorList>
            <person name="Fulton L."/>
            <person name="Clifton S."/>
            <person name="Fulton B."/>
            <person name="Xu J."/>
            <person name="Minx P."/>
            <person name="Pepin K.H."/>
            <person name="Johnson M."/>
            <person name="Thiruvilangam P."/>
            <person name="Bhonagiri V."/>
            <person name="Nash W.E."/>
            <person name="Mardis E.R."/>
            <person name="Wilson R.K."/>
        </authorList>
    </citation>
    <scope>NUCLEOTIDE SEQUENCE [LARGE SCALE GENOMIC DNA]</scope>
    <source>
        <strain evidence="2">DSM 17216</strain>
    </source>
</reference>
<dbReference type="EMBL" id="ABFK02000020">
    <property type="protein sequence ID" value="EDS02554.1"/>
    <property type="molecule type" value="Genomic_DNA"/>
</dbReference>
<keyword evidence="3" id="KW-1185">Reference proteome</keyword>
<accession>B0MYH6</accession>
<reference evidence="2" key="2">
    <citation type="submission" date="2013-09" db="EMBL/GenBank/DDBJ databases">
        <title>Draft genome sequence of Alistipes putredinis (DSM 17216).</title>
        <authorList>
            <person name="Sudarsanam P."/>
            <person name="Ley R."/>
            <person name="Guruge J."/>
            <person name="Turnbaugh P.J."/>
            <person name="Mahowald M."/>
            <person name="Liep D."/>
            <person name="Gordon J."/>
        </authorList>
    </citation>
    <scope>NUCLEOTIDE SEQUENCE</scope>
    <source>
        <strain evidence="2">DSM 17216</strain>
    </source>
</reference>
<sequence length="153" mass="17648">MKQFVILFLLFTISPISFTFAQNKIFCEIIEQIVSQKKTRIYLDYGQERNKKKDIRLENENEKAEIFYSRVEALNIMSALGWKFEQAYVKVSGSSGNGYGSTSSTTHYLLSKDVDSIQEINNIIDEIKAKKSELNNIPTESEQRDTNSINKIF</sequence>
<dbReference type="RefSeq" id="WP_004328125.1">
    <property type="nucleotide sequence ID" value="NZ_DS499577.1"/>
</dbReference>
<feature type="chain" id="PRO_5002752714" evidence="1">
    <location>
        <begin position="22"/>
        <end position="153"/>
    </location>
</feature>
<name>B0MYH6_9BACT</name>
<comment type="caution">
    <text evidence="2">The sequence shown here is derived from an EMBL/GenBank/DDBJ whole genome shotgun (WGS) entry which is preliminary data.</text>
</comment>
<protein>
    <submittedName>
        <fullName evidence="2">Uncharacterized protein</fullName>
    </submittedName>
</protein>
<dbReference type="HOGENOM" id="CLU_1709411_0_0_10"/>
<evidence type="ECO:0000313" key="3">
    <source>
        <dbReference type="Proteomes" id="UP000005819"/>
    </source>
</evidence>
<evidence type="ECO:0000256" key="1">
    <source>
        <dbReference type="SAM" id="SignalP"/>
    </source>
</evidence>
<organism evidence="2 3">
    <name type="scientific">Alistipes putredinis DSM 17216</name>
    <dbReference type="NCBI Taxonomy" id="445970"/>
    <lineage>
        <taxon>Bacteria</taxon>
        <taxon>Pseudomonadati</taxon>
        <taxon>Bacteroidota</taxon>
        <taxon>Bacteroidia</taxon>
        <taxon>Bacteroidales</taxon>
        <taxon>Rikenellaceae</taxon>
        <taxon>Alistipes</taxon>
    </lineage>
</organism>
<dbReference type="OrthoDB" id="5873496at2"/>
<keyword evidence="1" id="KW-0732">Signal</keyword>
<dbReference type="GeneID" id="73802588"/>